<evidence type="ECO:0000259" key="1">
    <source>
        <dbReference type="Pfam" id="PF00723"/>
    </source>
</evidence>
<dbReference type="Pfam" id="PF19291">
    <property type="entry name" value="TREH_N"/>
    <property type="match status" value="1"/>
</dbReference>
<evidence type="ECO:0000313" key="4">
    <source>
        <dbReference type="Proteomes" id="UP000602087"/>
    </source>
</evidence>
<dbReference type="Pfam" id="PF00723">
    <property type="entry name" value="Glyco_hydro_15"/>
    <property type="match status" value="1"/>
</dbReference>
<accession>A0A934IBI8</accession>
<dbReference type="PANTHER" id="PTHR31616">
    <property type="entry name" value="TREHALASE"/>
    <property type="match status" value="1"/>
</dbReference>
<evidence type="ECO:0000313" key="3">
    <source>
        <dbReference type="EMBL" id="MBI9114908.1"/>
    </source>
</evidence>
<dbReference type="AlphaFoldDB" id="A0A934IBI8"/>
<dbReference type="InterPro" id="IPR045582">
    <property type="entry name" value="Trehalase-like_N"/>
</dbReference>
<dbReference type="Gene3D" id="1.50.10.10">
    <property type="match status" value="1"/>
</dbReference>
<dbReference type="InterPro" id="IPR012341">
    <property type="entry name" value="6hp_glycosidase-like_sf"/>
</dbReference>
<dbReference type="Proteomes" id="UP000602087">
    <property type="component" value="Unassembled WGS sequence"/>
</dbReference>
<feature type="domain" description="GH15-like" evidence="1">
    <location>
        <begin position="244"/>
        <end position="605"/>
    </location>
</feature>
<dbReference type="InterPro" id="IPR011613">
    <property type="entry name" value="GH15-like"/>
</dbReference>
<keyword evidence="4" id="KW-1185">Reference proteome</keyword>
<protein>
    <submittedName>
        <fullName evidence="3">Glycoside hydrolase family 15 protein</fullName>
    </submittedName>
</protein>
<feature type="domain" description="Trehalase-like N-terminal" evidence="2">
    <location>
        <begin position="16"/>
        <end position="137"/>
    </location>
</feature>
<dbReference type="PANTHER" id="PTHR31616:SF0">
    <property type="entry name" value="GLUCAN 1,4-ALPHA-GLUCOSIDASE"/>
    <property type="match status" value="1"/>
</dbReference>
<dbReference type="SUPFAM" id="SSF48208">
    <property type="entry name" value="Six-hairpin glycosidases"/>
    <property type="match status" value="1"/>
</dbReference>
<reference evidence="3" key="1">
    <citation type="submission" date="2020-12" db="EMBL/GenBank/DDBJ databases">
        <title>Sanguibacter suaedae sp. nov., isolated from Suaeda aralocaspica.</title>
        <authorList>
            <person name="Ma Q."/>
        </authorList>
    </citation>
    <scope>NUCLEOTIDE SEQUENCE</scope>
    <source>
        <strain evidence="3">YZGR15</strain>
    </source>
</reference>
<gene>
    <name evidence="3" type="ORF">JAV76_07770</name>
</gene>
<sequence length="615" mass="68331">MAAQTSPAPSAVPALPTPIADYAVLGDGHSCALVSLRGSVDWLCLPHFDSPACFAALLGAPEHGRWLLTVPDATEVSRRYVDESFVLETTYTSPTGTARVTDFMPVADGRADLARRLEVLEGTVTVEHEWIVRFGYGAYEPWVHRVDQDDSRDPDRRHRTIRAVAGPDSLVLRGDRLPEPDDHRHRDVFEAHAGERYEYVCTWTRSWEPVPARLSISSRLEDTTAMWRDWARRCAYEGPHAAELVRSLLVLRLLTSVRTGGIVAAATTSLPEDFGGERNWDYRFCWLRDAALTVEALIESGYSDECEAWRSWLLRAVAGSPQDLQIMYGVDGRRDLPERHLDHLPGYAASRPVRVGNAAVDQMQNDVLGEVMCALEMARDAGLVETDETWALQRELVNDLVTHWQVPDRGIWEVRGPERHFVHSKVMSWAALDRAVRAVETYDLPGPVDDWRSVRDAIHAEVLERGWDESVGSFVQYYGARHTDASLLQMAQVGFLPADDPRIVSTVRHVQATLSDPAGFVLRYSTDHTEDGLSGHEAPFLVCTAWMVDALARIGEVEEADALLGTLVASANDVGLMAEQFDAGRARMAGNFPQAFSHLGLVRAVHAVDRARATS</sequence>
<name>A0A934IBI8_9MICO</name>
<dbReference type="EMBL" id="JAEINH010000005">
    <property type="protein sequence ID" value="MBI9114908.1"/>
    <property type="molecule type" value="Genomic_DNA"/>
</dbReference>
<dbReference type="InterPro" id="IPR008928">
    <property type="entry name" value="6-hairpin_glycosidase_sf"/>
</dbReference>
<organism evidence="3 4">
    <name type="scientific">Sanguibacter suaedae</name>
    <dbReference type="NCBI Taxonomy" id="2795737"/>
    <lineage>
        <taxon>Bacteria</taxon>
        <taxon>Bacillati</taxon>
        <taxon>Actinomycetota</taxon>
        <taxon>Actinomycetes</taxon>
        <taxon>Micrococcales</taxon>
        <taxon>Sanguibacteraceae</taxon>
        <taxon>Sanguibacter</taxon>
    </lineage>
</organism>
<comment type="caution">
    <text evidence="3">The sequence shown here is derived from an EMBL/GenBank/DDBJ whole genome shotgun (WGS) entry which is preliminary data.</text>
</comment>
<dbReference type="GO" id="GO:0004553">
    <property type="term" value="F:hydrolase activity, hydrolyzing O-glycosyl compounds"/>
    <property type="evidence" value="ECO:0007669"/>
    <property type="project" value="TreeGrafter"/>
</dbReference>
<dbReference type="RefSeq" id="WP_198733474.1">
    <property type="nucleotide sequence ID" value="NZ_JAEINH010000005.1"/>
</dbReference>
<dbReference type="GO" id="GO:0005975">
    <property type="term" value="P:carbohydrate metabolic process"/>
    <property type="evidence" value="ECO:0007669"/>
    <property type="project" value="InterPro"/>
</dbReference>
<keyword evidence="3" id="KW-0378">Hydrolase</keyword>
<evidence type="ECO:0000259" key="2">
    <source>
        <dbReference type="Pfam" id="PF19291"/>
    </source>
</evidence>
<proteinExistence type="predicted"/>